<reference evidence="9 10" key="1">
    <citation type="submission" date="2017-10" db="EMBL/GenBank/DDBJ databases">
        <title>Two draft genome sequences of Pusillimonas sp. strains isolated from a nitrate- and radionuclide-contaminated groundwater in Russia.</title>
        <authorList>
            <person name="Grouzdev D.S."/>
            <person name="Tourova T.P."/>
            <person name="Goeva M.A."/>
            <person name="Babich T.L."/>
            <person name="Sokolova D.S."/>
            <person name="Abdullin R."/>
            <person name="Poltaraus A.B."/>
            <person name="Toshchakov S.V."/>
            <person name="Nazina T.N."/>
        </authorList>
    </citation>
    <scope>NUCLEOTIDE SEQUENCE [LARGE SCALE GENOMIC DNA]</scope>
    <source>
        <strain evidence="9 10">JR1/69-3-13</strain>
    </source>
</reference>
<evidence type="ECO:0000259" key="8">
    <source>
        <dbReference type="PROSITE" id="PS51296"/>
    </source>
</evidence>
<evidence type="ECO:0000256" key="5">
    <source>
        <dbReference type="ARBA" id="ARBA00023157"/>
    </source>
</evidence>
<evidence type="ECO:0000256" key="1">
    <source>
        <dbReference type="ARBA" id="ARBA00022714"/>
    </source>
</evidence>
<proteinExistence type="predicted"/>
<dbReference type="EMBL" id="PDNW01000040">
    <property type="protein sequence ID" value="PLC47913.1"/>
    <property type="molecule type" value="Genomic_DNA"/>
</dbReference>
<dbReference type="Proteomes" id="UP000234190">
    <property type="component" value="Unassembled WGS sequence"/>
</dbReference>
<dbReference type="InterPro" id="IPR019546">
    <property type="entry name" value="TAT_signal_bac_arc"/>
</dbReference>
<dbReference type="InterPro" id="IPR036922">
    <property type="entry name" value="Rieske_2Fe-2S_sf"/>
</dbReference>
<dbReference type="InterPro" id="IPR006311">
    <property type="entry name" value="TAT_signal"/>
</dbReference>
<dbReference type="InterPro" id="IPR014349">
    <property type="entry name" value="Rieske_Fe-S_prot"/>
</dbReference>
<keyword evidence="5" id="KW-1015">Disulfide bond</keyword>
<dbReference type="CDD" id="cd03476">
    <property type="entry name" value="Rieske_ArOX_small"/>
    <property type="match status" value="1"/>
</dbReference>
<evidence type="ECO:0000256" key="7">
    <source>
        <dbReference type="SAM" id="SignalP"/>
    </source>
</evidence>
<accession>A0A2N4TYR7</accession>
<evidence type="ECO:0000256" key="2">
    <source>
        <dbReference type="ARBA" id="ARBA00022723"/>
    </source>
</evidence>
<dbReference type="NCBIfam" id="TIGR01409">
    <property type="entry name" value="TAT_signal_seq"/>
    <property type="match status" value="1"/>
</dbReference>
<keyword evidence="2" id="KW-0479">Metal-binding</keyword>
<keyword evidence="1" id="KW-0001">2Fe-2S</keyword>
<dbReference type="Pfam" id="PF00355">
    <property type="entry name" value="Rieske"/>
    <property type="match status" value="1"/>
</dbReference>
<keyword evidence="7" id="KW-0732">Signal</keyword>
<dbReference type="AlphaFoldDB" id="A0A2N4TYR7"/>
<feature type="chain" id="PRO_5014691289" evidence="7">
    <location>
        <begin position="38"/>
        <end position="176"/>
    </location>
</feature>
<dbReference type="InterPro" id="IPR014067">
    <property type="entry name" value="AioB/IdrB_ssu"/>
</dbReference>
<dbReference type="GO" id="GO:0051537">
    <property type="term" value="F:2 iron, 2 sulfur cluster binding"/>
    <property type="evidence" value="ECO:0007669"/>
    <property type="project" value="UniProtKB-KW"/>
</dbReference>
<keyword evidence="4" id="KW-0411">Iron-sulfur</keyword>
<organism evidence="9 10">
    <name type="scientific">Pollutimonas subterranea</name>
    <dbReference type="NCBI Taxonomy" id="2045210"/>
    <lineage>
        <taxon>Bacteria</taxon>
        <taxon>Pseudomonadati</taxon>
        <taxon>Pseudomonadota</taxon>
        <taxon>Betaproteobacteria</taxon>
        <taxon>Burkholderiales</taxon>
        <taxon>Alcaligenaceae</taxon>
        <taxon>Pollutimonas</taxon>
    </lineage>
</organism>
<dbReference type="InterPro" id="IPR005805">
    <property type="entry name" value="Rieske_Fe-S_prot_C"/>
</dbReference>
<evidence type="ECO:0000313" key="10">
    <source>
        <dbReference type="Proteomes" id="UP000234190"/>
    </source>
</evidence>
<comment type="caution">
    <text evidence="9">The sequence shown here is derived from an EMBL/GenBank/DDBJ whole genome shotgun (WGS) entry which is preliminary data.</text>
</comment>
<dbReference type="PRINTS" id="PR00162">
    <property type="entry name" value="RIESKE"/>
</dbReference>
<dbReference type="GO" id="GO:0016020">
    <property type="term" value="C:membrane"/>
    <property type="evidence" value="ECO:0007669"/>
    <property type="project" value="InterPro"/>
</dbReference>
<name>A0A2N4TYR7_9BURK</name>
<dbReference type="InterPro" id="IPR017941">
    <property type="entry name" value="Rieske_2Fe-2S"/>
</dbReference>
<evidence type="ECO:0000313" key="9">
    <source>
        <dbReference type="EMBL" id="PLC47913.1"/>
    </source>
</evidence>
<evidence type="ECO:0000256" key="4">
    <source>
        <dbReference type="ARBA" id="ARBA00023014"/>
    </source>
</evidence>
<gene>
    <name evidence="9" type="ORF">CR159_20960</name>
</gene>
<keyword evidence="10" id="KW-1185">Reference proteome</keyword>
<evidence type="ECO:0000256" key="3">
    <source>
        <dbReference type="ARBA" id="ARBA00023004"/>
    </source>
</evidence>
<comment type="cofactor">
    <cofactor evidence="6">
        <name>[2Fe-2S] cluster</name>
        <dbReference type="ChEBI" id="CHEBI:190135"/>
    </cofactor>
</comment>
<dbReference type="PANTHER" id="PTHR10134">
    <property type="entry name" value="CYTOCHROME B-C1 COMPLEX SUBUNIT RIESKE, MITOCHONDRIAL"/>
    <property type="match status" value="1"/>
</dbReference>
<dbReference type="PROSITE" id="PS51296">
    <property type="entry name" value="RIESKE"/>
    <property type="match status" value="1"/>
</dbReference>
<sequence>MSDTTNITRRGFLKLSGGSGVAAAATLVPFASANAQASPADPSKTTLNYPSKTVTAAQKLTVKEPLPFNYPDDRSPCTAVKLGSPVPGGVGPDRDIVAYSTLCTHMGCPTIYDNNTKTFKCPCHFSEFDAEKSGQMICGQATENLPRVLLRYDEASDTVSAVGVDGLIYGRQANII</sequence>
<dbReference type="OrthoDB" id="9767869at2"/>
<dbReference type="PROSITE" id="PS51318">
    <property type="entry name" value="TAT"/>
    <property type="match status" value="1"/>
</dbReference>
<protein>
    <submittedName>
        <fullName evidence="9">Arsenate reductase (Azurin) small subunit</fullName>
    </submittedName>
</protein>
<dbReference type="RefSeq" id="WP_102075887.1">
    <property type="nucleotide sequence ID" value="NZ_PDNW01000040.1"/>
</dbReference>
<dbReference type="NCBIfam" id="TIGR02694">
    <property type="entry name" value="arsenite_ox_S"/>
    <property type="match status" value="1"/>
</dbReference>
<dbReference type="Gene3D" id="2.102.10.10">
    <property type="entry name" value="Rieske [2Fe-2S] iron-sulphur domain"/>
    <property type="match status" value="1"/>
</dbReference>
<feature type="signal peptide" evidence="7">
    <location>
        <begin position="1"/>
        <end position="37"/>
    </location>
</feature>
<keyword evidence="3" id="KW-0408">Iron</keyword>
<feature type="domain" description="Rieske" evidence="8">
    <location>
        <begin position="63"/>
        <end position="159"/>
    </location>
</feature>
<dbReference type="SUPFAM" id="SSF50022">
    <property type="entry name" value="ISP domain"/>
    <property type="match status" value="1"/>
</dbReference>
<evidence type="ECO:0000256" key="6">
    <source>
        <dbReference type="ARBA" id="ARBA00034078"/>
    </source>
</evidence>
<dbReference type="GO" id="GO:0046872">
    <property type="term" value="F:metal ion binding"/>
    <property type="evidence" value="ECO:0007669"/>
    <property type="project" value="UniProtKB-KW"/>
</dbReference>